<feature type="chain" id="PRO_5043772897" evidence="5">
    <location>
        <begin position="20"/>
        <end position="173"/>
    </location>
</feature>
<dbReference type="InterPro" id="IPR050575">
    <property type="entry name" value="BMC_shell"/>
</dbReference>
<accession>A0AAU7Q4W1</accession>
<feature type="signal peptide" evidence="5">
    <location>
        <begin position="1"/>
        <end position="19"/>
    </location>
</feature>
<proteinExistence type="inferred from homology"/>
<evidence type="ECO:0000256" key="4">
    <source>
        <dbReference type="PROSITE-ProRule" id="PRU01278"/>
    </source>
</evidence>
<keyword evidence="5" id="KW-0732">Signal</keyword>
<dbReference type="AlphaFoldDB" id="A0AAU7Q4W1"/>
<dbReference type="PROSITE" id="PS51930">
    <property type="entry name" value="BMC_2"/>
    <property type="match status" value="1"/>
</dbReference>
<dbReference type="Gene3D" id="3.30.70.1710">
    <property type="match status" value="1"/>
</dbReference>
<dbReference type="InterPro" id="IPR044872">
    <property type="entry name" value="CcmK/CsoS1_BMC"/>
</dbReference>
<comment type="subcellular location">
    <subcellularLocation>
        <location evidence="2">Bacterial microcompartment</location>
    </subcellularLocation>
</comment>
<organism evidence="7">
    <name type="scientific">Acerihabitans sp. KWT182</name>
    <dbReference type="NCBI Taxonomy" id="3157919"/>
    <lineage>
        <taxon>Bacteria</taxon>
        <taxon>Pseudomonadati</taxon>
        <taxon>Pseudomonadota</taxon>
        <taxon>Gammaproteobacteria</taxon>
        <taxon>Enterobacterales</taxon>
        <taxon>Pectobacteriaceae</taxon>
        <taxon>Acerihabitans</taxon>
    </lineage>
</organism>
<evidence type="ECO:0000256" key="5">
    <source>
        <dbReference type="SAM" id="SignalP"/>
    </source>
</evidence>
<evidence type="ECO:0000256" key="3">
    <source>
        <dbReference type="ARBA" id="ARBA00024446"/>
    </source>
</evidence>
<dbReference type="SUPFAM" id="SSF143414">
    <property type="entry name" value="CcmK-like"/>
    <property type="match status" value="1"/>
</dbReference>
<evidence type="ECO:0000256" key="1">
    <source>
        <dbReference type="ARBA" id="ARBA00004836"/>
    </source>
</evidence>
<evidence type="ECO:0000256" key="2">
    <source>
        <dbReference type="ARBA" id="ARBA00024322"/>
    </source>
</evidence>
<reference evidence="7" key="1">
    <citation type="submission" date="2024-06" db="EMBL/GenBank/DDBJ databases">
        <authorList>
            <person name="Coelho C."/>
            <person name="Bento M."/>
            <person name="Garcia E."/>
            <person name="Camelo A."/>
            <person name="Brandao I."/>
            <person name="Espirito Santo C."/>
            <person name="Trovao J."/>
            <person name="Verissimo A."/>
            <person name="Costa J."/>
            <person name="Tiago I."/>
        </authorList>
    </citation>
    <scope>NUCLEOTIDE SEQUENCE</scope>
    <source>
        <strain evidence="7">KWT182</strain>
    </source>
</reference>
<comment type="pathway">
    <text evidence="1">Polyol metabolism; 1,2-propanediol degradation.</text>
</comment>
<dbReference type="GO" id="GO:0031469">
    <property type="term" value="C:bacterial microcompartment"/>
    <property type="evidence" value="ECO:0007669"/>
    <property type="project" value="UniProtKB-SubCell"/>
</dbReference>
<evidence type="ECO:0000259" key="6">
    <source>
        <dbReference type="PROSITE" id="PS51930"/>
    </source>
</evidence>
<keyword evidence="3" id="KW-1283">Bacterial microcompartment</keyword>
<gene>
    <name evidence="7" type="ORF">ABK905_15190</name>
</gene>
<dbReference type="PANTHER" id="PTHR33941:SF11">
    <property type="entry name" value="BACTERIAL MICROCOMPARTMENT SHELL PROTEIN PDUJ"/>
    <property type="match status" value="1"/>
</dbReference>
<feature type="domain" description="BMC" evidence="6">
    <location>
        <begin position="4"/>
        <end position="89"/>
    </location>
</feature>
<dbReference type="InterPro" id="IPR000249">
    <property type="entry name" value="BMC_dom"/>
</dbReference>
<comment type="similarity">
    <text evidence="4">Belongs to the bacterial microcompartments protein family.</text>
</comment>
<dbReference type="SMART" id="SM00877">
    <property type="entry name" value="BMC"/>
    <property type="match status" value="1"/>
</dbReference>
<dbReference type="EMBL" id="CP157947">
    <property type="protein sequence ID" value="XBS68169.1"/>
    <property type="molecule type" value="Genomic_DNA"/>
</dbReference>
<dbReference type="InterPro" id="IPR037233">
    <property type="entry name" value="CcmK-like_sf"/>
</dbReference>
<sequence>MKFSLGLLEVAGLALAVKAADSMAKAAAIRIAAIERTQGSGWMLVSVTGDVAAVKTAISHGAALARLENGYVTGKVISRPDDALVDLIPLPHEASAAVIADTAQPSTPASTTVMANAVELSTPASTTVIANAVELSTPALATDVCNLCGDPACPRRKGEPRGACIHYKERGNP</sequence>
<name>A0AAU7Q4W1_9GAMM</name>
<evidence type="ECO:0000313" key="7">
    <source>
        <dbReference type="EMBL" id="XBS68169.1"/>
    </source>
</evidence>
<dbReference type="PANTHER" id="PTHR33941">
    <property type="entry name" value="PROPANEDIOL UTILIZATION PROTEIN PDUA"/>
    <property type="match status" value="1"/>
</dbReference>
<dbReference type="Pfam" id="PF00936">
    <property type="entry name" value="BMC"/>
    <property type="match status" value="1"/>
</dbReference>
<protein>
    <submittedName>
        <fullName evidence="7">BMC domain-containing protein</fullName>
    </submittedName>
</protein>